<reference evidence="2" key="2">
    <citation type="submission" date="2015-03" db="UniProtKB">
        <authorList>
            <consortium name="EnsemblPlants"/>
        </authorList>
    </citation>
    <scope>IDENTIFICATION</scope>
</reference>
<dbReference type="PaxDb" id="65489-OBART12G10780.1"/>
<reference evidence="2" key="1">
    <citation type="journal article" date="2009" name="Rice">
        <title>De Novo Next Generation Sequencing of Plant Genomes.</title>
        <authorList>
            <person name="Rounsley S."/>
            <person name="Marri P.R."/>
            <person name="Yu Y."/>
            <person name="He R."/>
            <person name="Sisneros N."/>
            <person name="Goicoechea J.L."/>
            <person name="Lee S.J."/>
            <person name="Angelova A."/>
            <person name="Kudrna D."/>
            <person name="Luo M."/>
            <person name="Affourtit J."/>
            <person name="Desany B."/>
            <person name="Knight J."/>
            <person name="Niazi F."/>
            <person name="Egholm M."/>
            <person name="Wing R.A."/>
        </authorList>
    </citation>
    <scope>NUCLEOTIDE SEQUENCE [LARGE SCALE GENOMIC DNA]</scope>
    <source>
        <strain evidence="2">cv. IRGC 105608</strain>
    </source>
</reference>
<organism evidence="2">
    <name type="scientific">Oryza barthii</name>
    <dbReference type="NCBI Taxonomy" id="65489"/>
    <lineage>
        <taxon>Eukaryota</taxon>
        <taxon>Viridiplantae</taxon>
        <taxon>Streptophyta</taxon>
        <taxon>Embryophyta</taxon>
        <taxon>Tracheophyta</taxon>
        <taxon>Spermatophyta</taxon>
        <taxon>Magnoliopsida</taxon>
        <taxon>Liliopsida</taxon>
        <taxon>Poales</taxon>
        <taxon>Poaceae</taxon>
        <taxon>BOP clade</taxon>
        <taxon>Oryzoideae</taxon>
        <taxon>Oryzeae</taxon>
        <taxon>Oryzinae</taxon>
        <taxon>Oryza</taxon>
    </lineage>
</organism>
<evidence type="ECO:0000313" key="3">
    <source>
        <dbReference type="Proteomes" id="UP000026960"/>
    </source>
</evidence>
<evidence type="ECO:0000313" key="2">
    <source>
        <dbReference type="EnsemblPlants" id="OBART12G10780.1"/>
    </source>
</evidence>
<dbReference type="Proteomes" id="UP000026960">
    <property type="component" value="Chromosome 12"/>
</dbReference>
<evidence type="ECO:0000256" key="1">
    <source>
        <dbReference type="SAM" id="MobiDB-lite"/>
    </source>
</evidence>
<proteinExistence type="predicted"/>
<accession>A0A0D3HU27</accession>
<dbReference type="EnsemblPlants" id="OBART12G10780.1">
    <property type="protein sequence ID" value="OBART12G10780.1"/>
    <property type="gene ID" value="OBART12G10780"/>
</dbReference>
<keyword evidence="3" id="KW-1185">Reference proteome</keyword>
<name>A0A0D3HU27_9ORYZ</name>
<feature type="compositionally biased region" description="Low complexity" evidence="1">
    <location>
        <begin position="61"/>
        <end position="83"/>
    </location>
</feature>
<feature type="region of interest" description="Disordered" evidence="1">
    <location>
        <begin position="61"/>
        <end position="94"/>
    </location>
</feature>
<dbReference type="AlphaFoldDB" id="A0A0D3HU27"/>
<feature type="region of interest" description="Disordered" evidence="1">
    <location>
        <begin position="1"/>
        <end position="30"/>
    </location>
</feature>
<protein>
    <submittedName>
        <fullName evidence="2">Uncharacterized protein</fullName>
    </submittedName>
</protein>
<sequence length="235" mass="24022">MTPPHESPLPPRSSLCAHPPSTTGPASPLPRLLCRTSALAVVPPRDSPPHRALADAVVVPPSARASPGTAPAGAAVVSPSVGAQPGTAPDGAGGSPFCRSRCGARHAGTPDSAQGPPRILGGAACSTSLGAGFSADIQDPASKERRYISQLIRSVLQANPACSSADEPPNFTEARIGRFIKHQTQQLVGQEKVISLKTAAKASYWPSMAVGLSMPPTCLMKCLSSSSTISCLHLQ</sequence>
<dbReference type="HOGENOM" id="CLU_103112_0_0_1"/>
<dbReference type="Gramene" id="OBART12G10780.1">
    <property type="protein sequence ID" value="OBART12G10780.1"/>
    <property type="gene ID" value="OBART12G10780"/>
</dbReference>
<feature type="compositionally biased region" description="Pro residues" evidence="1">
    <location>
        <begin position="1"/>
        <end position="11"/>
    </location>
</feature>